<reference evidence="1 2" key="1">
    <citation type="journal article" date="2016" name="Nat. Commun.">
        <title>Thousands of microbial genomes shed light on interconnected biogeochemical processes in an aquifer system.</title>
        <authorList>
            <person name="Anantharaman K."/>
            <person name="Brown C.T."/>
            <person name="Hug L.A."/>
            <person name="Sharon I."/>
            <person name="Castelle C.J."/>
            <person name="Probst A.J."/>
            <person name="Thomas B.C."/>
            <person name="Singh A."/>
            <person name="Wilkins M.J."/>
            <person name="Karaoz U."/>
            <person name="Brodie E.L."/>
            <person name="Williams K.H."/>
            <person name="Hubbard S.S."/>
            <person name="Banfield J.F."/>
        </authorList>
    </citation>
    <scope>NUCLEOTIDE SEQUENCE [LARGE SCALE GENOMIC DNA]</scope>
</reference>
<accession>A0A1F5Z0Y0</accession>
<sequence>MPKSKEKDKGCDNCQELKCPIRRLSPEKRAAATDVSKLPAGCKLVLHDDYFSTVTPQFPPYL</sequence>
<dbReference type="Proteomes" id="UP000178681">
    <property type="component" value="Unassembled WGS sequence"/>
</dbReference>
<dbReference type="STRING" id="1798377.A2872_03145"/>
<evidence type="ECO:0000313" key="1">
    <source>
        <dbReference type="EMBL" id="OGG05837.1"/>
    </source>
</evidence>
<comment type="caution">
    <text evidence="1">The sequence shown here is derived from an EMBL/GenBank/DDBJ whole genome shotgun (WGS) entry which is preliminary data.</text>
</comment>
<protein>
    <submittedName>
        <fullName evidence="1">Uncharacterized protein</fullName>
    </submittedName>
</protein>
<proteinExistence type="predicted"/>
<dbReference type="AlphaFoldDB" id="A0A1F5Z0Y0"/>
<organism evidence="1 2">
    <name type="scientific">Candidatus Gottesmanbacteria bacterium RIFCSPHIGHO2_01_FULL_42_12</name>
    <dbReference type="NCBI Taxonomy" id="1798377"/>
    <lineage>
        <taxon>Bacteria</taxon>
        <taxon>Candidatus Gottesmaniibacteriota</taxon>
    </lineage>
</organism>
<dbReference type="EMBL" id="MFJG01000027">
    <property type="protein sequence ID" value="OGG05837.1"/>
    <property type="molecule type" value="Genomic_DNA"/>
</dbReference>
<gene>
    <name evidence="1" type="ORF">A2872_03145</name>
</gene>
<name>A0A1F5Z0Y0_9BACT</name>
<evidence type="ECO:0000313" key="2">
    <source>
        <dbReference type="Proteomes" id="UP000178681"/>
    </source>
</evidence>